<evidence type="ECO:0008006" key="4">
    <source>
        <dbReference type="Google" id="ProtNLM"/>
    </source>
</evidence>
<dbReference type="VEuPathDB" id="VectorBase:MDOA003660"/>
<dbReference type="PANTHER" id="PTHR10380">
    <property type="entry name" value="CUTICLE PROTEIN"/>
    <property type="match status" value="1"/>
</dbReference>
<dbReference type="PROSITE" id="PS00233">
    <property type="entry name" value="CHIT_BIND_RR_1"/>
    <property type="match status" value="1"/>
</dbReference>
<evidence type="ECO:0000256" key="1">
    <source>
        <dbReference type="ARBA" id="ARBA00022460"/>
    </source>
</evidence>
<sequence>MINRFVSRQYFKVSLVIPLLVVLCFCVGYSGAVTKALDREAYTIYYNNKTPNKDGDYNFDFQTSNGITVKGAGNVNGAVGAVQYVSPEGLPITWTYVADSDGYHPTGDHIPMRPEYVDRALEYIRTHPQVNEEESRKL</sequence>
<dbReference type="GO" id="GO:0008010">
    <property type="term" value="F:structural constituent of chitin-based larval cuticle"/>
    <property type="evidence" value="ECO:0007669"/>
    <property type="project" value="TreeGrafter"/>
</dbReference>
<reference evidence="3" key="1">
    <citation type="submission" date="2020-05" db="UniProtKB">
        <authorList>
            <consortium name="EnsemblMetazoa"/>
        </authorList>
    </citation>
    <scope>IDENTIFICATION</scope>
    <source>
        <strain evidence="3">Aabys</strain>
    </source>
</reference>
<dbReference type="OrthoDB" id="8010720at2759"/>
<dbReference type="InterPro" id="IPR000618">
    <property type="entry name" value="Insect_cuticle"/>
</dbReference>
<gene>
    <name evidence="3" type="primary">101897549</name>
</gene>
<dbReference type="eggNOG" id="ENOG502T94M">
    <property type="taxonomic scope" value="Eukaryota"/>
</dbReference>
<evidence type="ECO:0000313" key="3">
    <source>
        <dbReference type="EnsemblMetazoa" id="MDOA003660-PA"/>
    </source>
</evidence>
<protein>
    <recommendedName>
        <fullName evidence="4">Pupal cuticle protein</fullName>
    </recommendedName>
</protein>
<name>A0A1I8MD19_MUSDO</name>
<dbReference type="AlphaFoldDB" id="A0A1I8MD19"/>
<accession>A0A1I8MD19</accession>
<dbReference type="VEuPathDB" id="VectorBase:MDOMA2_006857"/>
<dbReference type="InterPro" id="IPR031311">
    <property type="entry name" value="CHIT_BIND_RR_consensus"/>
</dbReference>
<dbReference type="InterPro" id="IPR050468">
    <property type="entry name" value="Cuticle_Struct_Prot"/>
</dbReference>
<dbReference type="PROSITE" id="PS51155">
    <property type="entry name" value="CHIT_BIND_RR_2"/>
    <property type="match status" value="1"/>
</dbReference>
<dbReference type="Pfam" id="PF00379">
    <property type="entry name" value="Chitin_bind_4"/>
    <property type="match status" value="1"/>
</dbReference>
<dbReference type="RefSeq" id="XP_005175808.2">
    <property type="nucleotide sequence ID" value="XM_005175751.4"/>
</dbReference>
<dbReference type="PANTHER" id="PTHR10380:SF238">
    <property type="entry name" value="CUTICULAR PROTEIN 65EA-RELATED"/>
    <property type="match status" value="1"/>
</dbReference>
<dbReference type="GO" id="GO:0062129">
    <property type="term" value="C:chitin-based extracellular matrix"/>
    <property type="evidence" value="ECO:0007669"/>
    <property type="project" value="TreeGrafter"/>
</dbReference>
<dbReference type="KEGG" id="mde:101897549"/>
<keyword evidence="1 2" id="KW-0193">Cuticle</keyword>
<evidence type="ECO:0000256" key="2">
    <source>
        <dbReference type="PROSITE-ProRule" id="PRU00497"/>
    </source>
</evidence>
<dbReference type="EnsemblMetazoa" id="MDOA003660-RA">
    <property type="protein sequence ID" value="MDOA003660-PA"/>
    <property type="gene ID" value="MDOA003660"/>
</dbReference>
<dbReference type="STRING" id="7370.A0A1I8MD19"/>
<proteinExistence type="predicted"/>
<organism evidence="3">
    <name type="scientific">Musca domestica</name>
    <name type="common">House fly</name>
    <dbReference type="NCBI Taxonomy" id="7370"/>
    <lineage>
        <taxon>Eukaryota</taxon>
        <taxon>Metazoa</taxon>
        <taxon>Ecdysozoa</taxon>
        <taxon>Arthropoda</taxon>
        <taxon>Hexapoda</taxon>
        <taxon>Insecta</taxon>
        <taxon>Pterygota</taxon>
        <taxon>Neoptera</taxon>
        <taxon>Endopterygota</taxon>
        <taxon>Diptera</taxon>
        <taxon>Brachycera</taxon>
        <taxon>Muscomorpha</taxon>
        <taxon>Muscoidea</taxon>
        <taxon>Muscidae</taxon>
        <taxon>Musca</taxon>
    </lineage>
</organism>